<dbReference type="RefSeq" id="XP_014144404.1">
    <property type="nucleotide sequence ID" value="XM_014288929.1"/>
</dbReference>
<keyword evidence="2" id="KW-1185">Reference proteome</keyword>
<evidence type="ECO:0000313" key="2">
    <source>
        <dbReference type="Proteomes" id="UP000054560"/>
    </source>
</evidence>
<reference evidence="1 2" key="1">
    <citation type="submission" date="2011-02" db="EMBL/GenBank/DDBJ databases">
        <title>The Genome Sequence of Sphaeroforma arctica JP610.</title>
        <authorList>
            <consortium name="The Broad Institute Genome Sequencing Platform"/>
            <person name="Russ C."/>
            <person name="Cuomo C."/>
            <person name="Young S.K."/>
            <person name="Zeng Q."/>
            <person name="Gargeya S."/>
            <person name="Alvarado L."/>
            <person name="Berlin A."/>
            <person name="Chapman S.B."/>
            <person name="Chen Z."/>
            <person name="Freedman E."/>
            <person name="Gellesch M."/>
            <person name="Goldberg J."/>
            <person name="Griggs A."/>
            <person name="Gujja S."/>
            <person name="Heilman E."/>
            <person name="Heiman D."/>
            <person name="Howarth C."/>
            <person name="Mehta T."/>
            <person name="Neiman D."/>
            <person name="Pearson M."/>
            <person name="Roberts A."/>
            <person name="Saif S."/>
            <person name="Shea T."/>
            <person name="Shenoy N."/>
            <person name="Sisk P."/>
            <person name="Stolte C."/>
            <person name="Sykes S."/>
            <person name="White J."/>
            <person name="Yandava C."/>
            <person name="Burger G."/>
            <person name="Gray M.W."/>
            <person name="Holland P.W.H."/>
            <person name="King N."/>
            <person name="Lang F.B.F."/>
            <person name="Roger A.J."/>
            <person name="Ruiz-Trillo I."/>
            <person name="Haas B."/>
            <person name="Nusbaum C."/>
            <person name="Birren B."/>
        </authorList>
    </citation>
    <scope>NUCLEOTIDE SEQUENCE [LARGE SCALE GENOMIC DNA]</scope>
    <source>
        <strain evidence="1 2">JP610</strain>
    </source>
</reference>
<name>A0A0L0F1C6_9EUKA</name>
<evidence type="ECO:0000313" key="1">
    <source>
        <dbReference type="EMBL" id="KNC70502.1"/>
    </source>
</evidence>
<accession>A0A0L0F1C6</accession>
<dbReference type="OrthoDB" id="1874341at2759"/>
<protein>
    <submittedName>
        <fullName evidence="1">Uncharacterized protein</fullName>
    </submittedName>
</protein>
<sequence>YTCCLQLKHRLGLHDNLIPSQRVALVDKLCHTYVNTIHLGKDLLPTERQYSDDLILLAADELVDMYARYTGMAVISIE</sequence>
<dbReference type="InterPro" id="IPR019183">
    <property type="entry name" value="NAA25_NatB_aux_su"/>
</dbReference>
<dbReference type="AlphaFoldDB" id="A0A0L0F1C6"/>
<gene>
    <name evidence="1" type="ORF">SARC_16969</name>
</gene>
<dbReference type="Pfam" id="PF09797">
    <property type="entry name" value="NatB_MDM20"/>
    <property type="match status" value="1"/>
</dbReference>
<proteinExistence type="predicted"/>
<dbReference type="GeneID" id="25917473"/>
<feature type="non-terminal residue" evidence="1">
    <location>
        <position position="1"/>
    </location>
</feature>
<dbReference type="EMBL" id="KQ251002">
    <property type="protein sequence ID" value="KNC70502.1"/>
    <property type="molecule type" value="Genomic_DNA"/>
</dbReference>
<organism evidence="1 2">
    <name type="scientific">Sphaeroforma arctica JP610</name>
    <dbReference type="NCBI Taxonomy" id="667725"/>
    <lineage>
        <taxon>Eukaryota</taxon>
        <taxon>Ichthyosporea</taxon>
        <taxon>Ichthyophonida</taxon>
        <taxon>Sphaeroforma</taxon>
    </lineage>
</organism>
<dbReference type="Proteomes" id="UP000054560">
    <property type="component" value="Unassembled WGS sequence"/>
</dbReference>